<name>A0A198GCJ9_9GAMM</name>
<organism evidence="2 3">
    <name type="scientific">Proteus myxofaciens ATCC 19692</name>
    <dbReference type="NCBI Taxonomy" id="1354337"/>
    <lineage>
        <taxon>Bacteria</taxon>
        <taxon>Pseudomonadati</taxon>
        <taxon>Pseudomonadota</taxon>
        <taxon>Gammaproteobacteria</taxon>
        <taxon>Enterobacterales</taxon>
        <taxon>Morganellaceae</taxon>
        <taxon>Proteus</taxon>
    </lineage>
</organism>
<keyword evidence="3" id="KW-1185">Reference proteome</keyword>
<reference evidence="2 3" key="1">
    <citation type="submission" date="2016-04" db="EMBL/GenBank/DDBJ databases">
        <title>ATOL: Assembling a taxonomically balanced genome-scale reconstruction of the evolutionary history of the Enterobacteriaceae.</title>
        <authorList>
            <person name="Plunkett G.III."/>
            <person name="Neeno-Eckwall E.C."/>
            <person name="Glasner J.D."/>
            <person name="Perna N.T."/>
        </authorList>
    </citation>
    <scope>NUCLEOTIDE SEQUENCE [LARGE SCALE GENOMIC DNA]</scope>
    <source>
        <strain evidence="2 3">ATCC 19692</strain>
    </source>
</reference>
<feature type="transmembrane region" description="Helical" evidence="1">
    <location>
        <begin position="6"/>
        <end position="23"/>
    </location>
</feature>
<keyword evidence="1" id="KW-0472">Membrane</keyword>
<evidence type="ECO:0000313" key="2">
    <source>
        <dbReference type="EMBL" id="OAT34818.1"/>
    </source>
</evidence>
<evidence type="ECO:0000313" key="3">
    <source>
        <dbReference type="Proteomes" id="UP000094023"/>
    </source>
</evidence>
<sequence length="48" mass="5584">MNSYFLFGIMVVCSTLITISILNNDRIQSLSIISEYLNVQVNFDFNRH</sequence>
<comment type="caution">
    <text evidence="2">The sequence shown here is derived from an EMBL/GenBank/DDBJ whole genome shotgun (WGS) entry which is preliminary data.</text>
</comment>
<dbReference type="Proteomes" id="UP000094023">
    <property type="component" value="Unassembled WGS sequence"/>
</dbReference>
<evidence type="ECO:0000256" key="1">
    <source>
        <dbReference type="SAM" id="Phobius"/>
    </source>
</evidence>
<gene>
    <name evidence="2" type="ORF">M983_0961</name>
</gene>
<keyword evidence="1" id="KW-1133">Transmembrane helix</keyword>
<keyword evidence="1" id="KW-0812">Transmembrane</keyword>
<protein>
    <submittedName>
        <fullName evidence="2">Uncharacterized protein</fullName>
    </submittedName>
</protein>
<dbReference type="EMBL" id="LXEN01000040">
    <property type="protein sequence ID" value="OAT34818.1"/>
    <property type="molecule type" value="Genomic_DNA"/>
</dbReference>
<proteinExistence type="predicted"/>
<dbReference type="AlphaFoldDB" id="A0A198GCJ9"/>
<accession>A0A198GCJ9</accession>
<dbReference type="RefSeq" id="WP_157091929.1">
    <property type="nucleotide sequence ID" value="NZ_LXEN01000040.1"/>
</dbReference>